<dbReference type="VEuPathDB" id="VectorBase:GBRI025591"/>
<dbReference type="GO" id="GO:0022841">
    <property type="term" value="F:potassium ion leak channel activity"/>
    <property type="evidence" value="ECO:0007669"/>
    <property type="project" value="TreeGrafter"/>
</dbReference>
<dbReference type="PANTHER" id="PTHR11003:SF142">
    <property type="entry name" value="POTASSIUM CHANNEL DOMAIN-CONTAINING PROTEIN"/>
    <property type="match status" value="1"/>
</dbReference>
<evidence type="ECO:0000313" key="11">
    <source>
        <dbReference type="Proteomes" id="UP000091820"/>
    </source>
</evidence>
<evidence type="ECO:0000259" key="9">
    <source>
        <dbReference type="Pfam" id="PF07885"/>
    </source>
</evidence>
<dbReference type="InterPro" id="IPR013099">
    <property type="entry name" value="K_chnl_dom"/>
</dbReference>
<feature type="domain" description="Potassium channel" evidence="9">
    <location>
        <begin position="158"/>
        <end position="229"/>
    </location>
</feature>
<dbReference type="SUPFAM" id="SSF81324">
    <property type="entry name" value="Voltage-gated potassium channels"/>
    <property type="match status" value="2"/>
</dbReference>
<sequence length="324" mass="35972">MIEFNAQDDANIELLEKLKHLDVRLENTNKSNSLCKSACWKSLKWKTALNHVGLLVSLSIYCAVGGLAIQEAAEGGLLIEADRDFPEPYERWSILQAVFFSSTVLTTIGIPFTLTVIADWGRLFATAVSVLGKYLPKIPSLTKFIGKTWFYALSAVLFLCIYLAAGAALLLLWEDDWSFFDGFYFCFITMTTIGFGDLVPKKPNYMLLCTLYILIGLALTSTIIELVRRQYATSWAKLQELSGPMAETLRRLGETAGTGLDYAALQKALTVSMPKWNTLLTRKDPSNADIAALEALTNAILKEVKEAQNTKPNVLQIVIYESSV</sequence>
<evidence type="ECO:0000256" key="8">
    <source>
        <dbReference type="SAM" id="Phobius"/>
    </source>
</evidence>
<dbReference type="InterPro" id="IPR003280">
    <property type="entry name" value="2pore_dom_K_chnl"/>
</dbReference>
<dbReference type="EnsemblMetazoa" id="GBRI025591-RA">
    <property type="protein sequence ID" value="GBRI025591-PA"/>
    <property type="gene ID" value="GBRI025591"/>
</dbReference>
<dbReference type="GO" id="GO:0030322">
    <property type="term" value="P:stabilization of membrane potential"/>
    <property type="evidence" value="ECO:0007669"/>
    <property type="project" value="TreeGrafter"/>
</dbReference>
<keyword evidence="5" id="KW-0406">Ion transport</keyword>
<keyword evidence="11" id="KW-1185">Reference proteome</keyword>
<proteinExistence type="predicted"/>
<organism evidence="10 11">
    <name type="scientific">Glossina brevipalpis</name>
    <dbReference type="NCBI Taxonomy" id="37001"/>
    <lineage>
        <taxon>Eukaryota</taxon>
        <taxon>Metazoa</taxon>
        <taxon>Ecdysozoa</taxon>
        <taxon>Arthropoda</taxon>
        <taxon>Hexapoda</taxon>
        <taxon>Insecta</taxon>
        <taxon>Pterygota</taxon>
        <taxon>Neoptera</taxon>
        <taxon>Endopterygota</taxon>
        <taxon>Diptera</taxon>
        <taxon>Brachycera</taxon>
        <taxon>Muscomorpha</taxon>
        <taxon>Hippoboscoidea</taxon>
        <taxon>Glossinidae</taxon>
        <taxon>Glossina</taxon>
    </lineage>
</organism>
<keyword evidence="7" id="KW-0407">Ion channel</keyword>
<feature type="domain" description="Potassium channel" evidence="9">
    <location>
        <begin position="87"/>
        <end position="132"/>
    </location>
</feature>
<feature type="transmembrane region" description="Helical" evidence="8">
    <location>
        <begin position="148"/>
        <end position="173"/>
    </location>
</feature>
<evidence type="ECO:0000256" key="3">
    <source>
        <dbReference type="ARBA" id="ARBA00022692"/>
    </source>
</evidence>
<evidence type="ECO:0000313" key="10">
    <source>
        <dbReference type="EnsemblMetazoa" id="GBRI025591-PA"/>
    </source>
</evidence>
<accession>A0A1A9WN06</accession>
<dbReference type="GO" id="GO:0005886">
    <property type="term" value="C:plasma membrane"/>
    <property type="evidence" value="ECO:0007669"/>
    <property type="project" value="TreeGrafter"/>
</dbReference>
<feature type="transmembrane region" description="Helical" evidence="8">
    <location>
        <begin position="205"/>
        <end position="224"/>
    </location>
</feature>
<evidence type="ECO:0000256" key="6">
    <source>
        <dbReference type="ARBA" id="ARBA00023136"/>
    </source>
</evidence>
<keyword evidence="2" id="KW-0813">Transport</keyword>
<evidence type="ECO:0000256" key="7">
    <source>
        <dbReference type="ARBA" id="ARBA00023303"/>
    </source>
</evidence>
<evidence type="ECO:0000256" key="4">
    <source>
        <dbReference type="ARBA" id="ARBA00022989"/>
    </source>
</evidence>
<feature type="transmembrane region" description="Helical" evidence="8">
    <location>
        <begin position="94"/>
        <end position="114"/>
    </location>
</feature>
<dbReference type="PANTHER" id="PTHR11003">
    <property type="entry name" value="POTASSIUM CHANNEL, SUBFAMILY K"/>
    <property type="match status" value="1"/>
</dbReference>
<dbReference type="Pfam" id="PF07885">
    <property type="entry name" value="Ion_trans_2"/>
    <property type="match status" value="2"/>
</dbReference>
<name>A0A1A9WN06_9MUSC</name>
<evidence type="ECO:0000256" key="5">
    <source>
        <dbReference type="ARBA" id="ARBA00023065"/>
    </source>
</evidence>
<dbReference type="AlphaFoldDB" id="A0A1A9WN06"/>
<dbReference type="GO" id="GO:0015271">
    <property type="term" value="F:outward rectifier potassium channel activity"/>
    <property type="evidence" value="ECO:0007669"/>
    <property type="project" value="TreeGrafter"/>
</dbReference>
<dbReference type="STRING" id="37001.A0A1A9WN06"/>
<comment type="subcellular location">
    <subcellularLocation>
        <location evidence="1">Membrane</location>
        <topology evidence="1">Multi-pass membrane protein</topology>
    </subcellularLocation>
</comment>
<dbReference type="Gene3D" id="1.10.287.70">
    <property type="match status" value="2"/>
</dbReference>
<keyword evidence="3 8" id="KW-0812">Transmembrane</keyword>
<keyword evidence="6 8" id="KW-0472">Membrane</keyword>
<keyword evidence="4 8" id="KW-1133">Transmembrane helix</keyword>
<reference evidence="10" key="2">
    <citation type="submission" date="2020-05" db="UniProtKB">
        <authorList>
            <consortium name="EnsemblMetazoa"/>
        </authorList>
    </citation>
    <scope>IDENTIFICATION</scope>
    <source>
        <strain evidence="10">IAEA</strain>
    </source>
</reference>
<protein>
    <recommendedName>
        <fullName evidence="9">Potassium channel domain-containing protein</fullName>
    </recommendedName>
</protein>
<evidence type="ECO:0000256" key="2">
    <source>
        <dbReference type="ARBA" id="ARBA00022448"/>
    </source>
</evidence>
<dbReference type="Proteomes" id="UP000091820">
    <property type="component" value="Unassembled WGS sequence"/>
</dbReference>
<evidence type="ECO:0000256" key="1">
    <source>
        <dbReference type="ARBA" id="ARBA00004141"/>
    </source>
</evidence>
<feature type="transmembrane region" description="Helical" evidence="8">
    <location>
        <begin position="52"/>
        <end position="73"/>
    </location>
</feature>
<reference evidence="11" key="1">
    <citation type="submission" date="2014-03" db="EMBL/GenBank/DDBJ databases">
        <authorList>
            <person name="Aksoy S."/>
            <person name="Warren W."/>
            <person name="Wilson R.K."/>
        </authorList>
    </citation>
    <scope>NUCLEOTIDE SEQUENCE [LARGE SCALE GENOMIC DNA]</scope>
    <source>
        <strain evidence="11">IAEA</strain>
    </source>
</reference>